<dbReference type="KEGG" id="aeh:Mlg_2450"/>
<dbReference type="AlphaFoldDB" id="Q0A5U7"/>
<accession>Q0A5U7</accession>
<name>Q0A5U7_ALKEH</name>
<evidence type="ECO:0000313" key="2">
    <source>
        <dbReference type="Proteomes" id="UP000001962"/>
    </source>
</evidence>
<evidence type="ECO:0000313" key="1">
    <source>
        <dbReference type="EMBL" id="ABI57790.1"/>
    </source>
</evidence>
<dbReference type="eggNOG" id="COG4568">
    <property type="taxonomic scope" value="Bacteria"/>
</dbReference>
<dbReference type="Proteomes" id="UP000001962">
    <property type="component" value="Chromosome"/>
</dbReference>
<dbReference type="Gene3D" id="2.30.30.400">
    <property type="entry name" value="Rof-like"/>
    <property type="match status" value="1"/>
</dbReference>
<proteinExistence type="predicted"/>
<sequence>MTDRPDNDDYRPISCERYAELELHIMHARRLRVAWRTPQGQHIDTLIPEDLHTRDGAEYLVARNRLGEAFIIRLDQLQRFRPL</sequence>
<reference evidence="2" key="1">
    <citation type="submission" date="2006-08" db="EMBL/GenBank/DDBJ databases">
        <title>Complete sequence of Alkalilimnicola ehrilichei MLHE-1.</title>
        <authorList>
            <person name="Copeland A."/>
            <person name="Lucas S."/>
            <person name="Lapidus A."/>
            <person name="Barry K."/>
            <person name="Detter J.C."/>
            <person name="Glavina del Rio T."/>
            <person name="Hammon N."/>
            <person name="Israni S."/>
            <person name="Dalin E."/>
            <person name="Tice H."/>
            <person name="Pitluck S."/>
            <person name="Sims D."/>
            <person name="Brettin T."/>
            <person name="Bruce D."/>
            <person name="Han C."/>
            <person name="Tapia R."/>
            <person name="Gilna P."/>
            <person name="Schmutz J."/>
            <person name="Larimer F."/>
            <person name="Land M."/>
            <person name="Hauser L."/>
            <person name="Kyrpides N."/>
            <person name="Mikhailova N."/>
            <person name="Oremland R.S."/>
            <person name="Hoeft S.E."/>
            <person name="Switzer-Blum J."/>
            <person name="Kulp T."/>
            <person name="King G."/>
            <person name="Tabita R."/>
            <person name="Witte B."/>
            <person name="Santini J.M."/>
            <person name="Basu P."/>
            <person name="Hollibaugh J.T."/>
            <person name="Xie G."/>
            <person name="Stolz J.F."/>
            <person name="Richardson P."/>
        </authorList>
    </citation>
    <scope>NUCLEOTIDE SEQUENCE [LARGE SCALE GENOMIC DNA]</scope>
    <source>
        <strain evidence="2">ATCC BAA-1101 / DSM 17681 / MLHE-1</strain>
    </source>
</reference>
<keyword evidence="2" id="KW-1185">Reference proteome</keyword>
<dbReference type="HOGENOM" id="CLU_176324_2_0_6"/>
<dbReference type="InterPro" id="IPR023534">
    <property type="entry name" value="Rof/RNase_P-like"/>
</dbReference>
<dbReference type="EMBL" id="CP000453">
    <property type="protein sequence ID" value="ABI57790.1"/>
    <property type="molecule type" value="Genomic_DNA"/>
</dbReference>
<dbReference type="RefSeq" id="WP_011630183.1">
    <property type="nucleotide sequence ID" value="NC_008340.1"/>
</dbReference>
<dbReference type="OrthoDB" id="5786494at2"/>
<gene>
    <name evidence="1" type="ordered locus">Mlg_2450</name>
</gene>
<dbReference type="InterPro" id="IPR038626">
    <property type="entry name" value="Rof-like_sf"/>
</dbReference>
<protein>
    <submittedName>
        <fullName evidence="1">Transcriptional antiterminator, Rof</fullName>
    </submittedName>
</protein>
<organism evidence="1 2">
    <name type="scientific">Alkalilimnicola ehrlichii (strain ATCC BAA-1101 / DSM 17681 / MLHE-1)</name>
    <dbReference type="NCBI Taxonomy" id="187272"/>
    <lineage>
        <taxon>Bacteria</taxon>
        <taxon>Pseudomonadati</taxon>
        <taxon>Pseudomonadota</taxon>
        <taxon>Gammaproteobacteria</taxon>
        <taxon>Chromatiales</taxon>
        <taxon>Ectothiorhodospiraceae</taxon>
        <taxon>Alkalilimnicola</taxon>
    </lineage>
</organism>
<dbReference type="SUPFAM" id="SSF101744">
    <property type="entry name" value="Rof/RNase P subunit-like"/>
    <property type="match status" value="1"/>
</dbReference>